<proteinExistence type="predicted"/>
<dbReference type="GO" id="GO:0098542">
    <property type="term" value="P:defense response to other organism"/>
    <property type="evidence" value="ECO:0007669"/>
    <property type="project" value="InterPro"/>
</dbReference>
<dbReference type="AlphaFoldDB" id="A0A8B8KRK7"/>
<dbReference type="InterPro" id="IPR044839">
    <property type="entry name" value="NDR1-like"/>
</dbReference>
<gene>
    <name evidence="8" type="primary">LOC113858203</name>
</gene>
<evidence type="ECO:0000256" key="5">
    <source>
        <dbReference type="SAM" id="Phobius"/>
    </source>
</evidence>
<dbReference type="Proteomes" id="UP000694853">
    <property type="component" value="Unplaced"/>
</dbReference>
<reference evidence="7" key="1">
    <citation type="journal article" date="2019" name="Toxins">
        <title>Detection of Abrin-Like and Prepropulchellin-Like Toxin Genes and Transcripts Using Whole Genome Sequencing and Full-Length Transcript Sequencing of Abrus precatorius.</title>
        <authorList>
            <person name="Hovde B.T."/>
            <person name="Daligault H.E."/>
            <person name="Hanschen E.R."/>
            <person name="Kunde Y.A."/>
            <person name="Johnson M.B."/>
            <person name="Starkenburg S.R."/>
            <person name="Johnson S.L."/>
        </authorList>
    </citation>
    <scope>NUCLEOTIDE SEQUENCE [LARGE SCALE GENOMIC DNA]</scope>
</reference>
<evidence type="ECO:0000313" key="8">
    <source>
        <dbReference type="RefSeq" id="XP_027346526.1"/>
    </source>
</evidence>
<feature type="transmembrane region" description="Helical" evidence="5">
    <location>
        <begin position="78"/>
        <end position="101"/>
    </location>
</feature>
<dbReference type="InterPro" id="IPR004864">
    <property type="entry name" value="LEA_2"/>
</dbReference>
<dbReference type="RefSeq" id="XP_027346526.1">
    <property type="nucleotide sequence ID" value="XM_027490725.1"/>
</dbReference>
<evidence type="ECO:0000313" key="7">
    <source>
        <dbReference type="Proteomes" id="UP000694853"/>
    </source>
</evidence>
<dbReference type="OrthoDB" id="1849707at2759"/>
<dbReference type="GO" id="GO:0005886">
    <property type="term" value="C:plasma membrane"/>
    <property type="evidence" value="ECO:0007669"/>
    <property type="project" value="TreeGrafter"/>
</dbReference>
<keyword evidence="3 5" id="KW-1133">Transmembrane helix</keyword>
<name>A0A8B8KRK7_ABRPR</name>
<accession>A0A8B8KRK7</accession>
<reference evidence="8" key="2">
    <citation type="submission" date="2025-08" db="UniProtKB">
        <authorList>
            <consortium name="RefSeq"/>
        </authorList>
    </citation>
    <scope>IDENTIFICATION</scope>
    <source>
        <tissue evidence="8">Young leaves</tissue>
    </source>
</reference>
<comment type="subcellular location">
    <subcellularLocation>
        <location evidence="1">Membrane</location>
        <topology evidence="1">Single-pass membrane protein</topology>
    </subcellularLocation>
</comment>
<dbReference type="GeneID" id="113858203"/>
<keyword evidence="7" id="KW-1185">Reference proteome</keyword>
<evidence type="ECO:0000256" key="2">
    <source>
        <dbReference type="ARBA" id="ARBA00022692"/>
    </source>
</evidence>
<keyword evidence="4 5" id="KW-0472">Membrane</keyword>
<evidence type="ECO:0000256" key="4">
    <source>
        <dbReference type="ARBA" id="ARBA00023136"/>
    </source>
</evidence>
<dbReference type="PANTHER" id="PTHR31234">
    <property type="entry name" value="LATE EMBRYOGENESIS ABUNDANT (LEA) HYDROXYPROLINE-RICH GLYCOPROTEIN FAMILY"/>
    <property type="match status" value="1"/>
</dbReference>
<protein>
    <submittedName>
        <fullName evidence="8">NDR1/HIN1-like protein 13</fullName>
    </submittedName>
</protein>
<organism evidence="7 8">
    <name type="scientific">Abrus precatorius</name>
    <name type="common">Indian licorice</name>
    <name type="synonym">Glycine abrus</name>
    <dbReference type="NCBI Taxonomy" id="3816"/>
    <lineage>
        <taxon>Eukaryota</taxon>
        <taxon>Viridiplantae</taxon>
        <taxon>Streptophyta</taxon>
        <taxon>Embryophyta</taxon>
        <taxon>Tracheophyta</taxon>
        <taxon>Spermatophyta</taxon>
        <taxon>Magnoliopsida</taxon>
        <taxon>eudicotyledons</taxon>
        <taxon>Gunneridae</taxon>
        <taxon>Pentapetalae</taxon>
        <taxon>rosids</taxon>
        <taxon>fabids</taxon>
        <taxon>Fabales</taxon>
        <taxon>Fabaceae</taxon>
        <taxon>Papilionoideae</taxon>
        <taxon>50 kb inversion clade</taxon>
        <taxon>NPAAA clade</taxon>
        <taxon>indigoferoid/millettioid clade</taxon>
        <taxon>Abreae</taxon>
        <taxon>Abrus</taxon>
    </lineage>
</organism>
<sequence length="265" mass="29464">MNDRVYPKDSPPLYGEFKTMPSHEATVSSNPSAPTGTYVVQIPKNQVYRLPPPENARLYEEYTRRKNRPFRCCCCLCWFISIVFALVVLIGIAAGVLYLIFRPKAPDYAIESVAVKGMNLTSPSFSAAISPEFDVAVRADNGNAKIGIYYEEGSSVEMFYNDVRLCDGALPVFYQPSNNVTVFDTVLKGDGIELTASDRVALVNAVIEQSVPFTLKLRAPVRIKLGIVKMWKINVKVDCDVTVDQLTARARIVKKDCSYGVDLWG</sequence>
<feature type="domain" description="Late embryogenesis abundant protein LEA-2 subgroup" evidence="6">
    <location>
        <begin position="137"/>
        <end position="239"/>
    </location>
</feature>
<evidence type="ECO:0000256" key="3">
    <source>
        <dbReference type="ARBA" id="ARBA00022989"/>
    </source>
</evidence>
<evidence type="ECO:0000256" key="1">
    <source>
        <dbReference type="ARBA" id="ARBA00004167"/>
    </source>
</evidence>
<evidence type="ECO:0000259" key="6">
    <source>
        <dbReference type="Pfam" id="PF03168"/>
    </source>
</evidence>
<keyword evidence="2 5" id="KW-0812">Transmembrane</keyword>
<dbReference type="Pfam" id="PF03168">
    <property type="entry name" value="LEA_2"/>
    <property type="match status" value="1"/>
</dbReference>
<dbReference type="PANTHER" id="PTHR31234:SF72">
    <property type="entry name" value="NDR1_HIN1-LIKE PROTEIN 6"/>
    <property type="match status" value="1"/>
</dbReference>
<dbReference type="KEGG" id="aprc:113858203"/>